<evidence type="ECO:0000313" key="5">
    <source>
        <dbReference type="Proteomes" id="UP000238442"/>
    </source>
</evidence>
<feature type="chain" id="PRO_5015415900" description="Secretion system C-terminal sorting domain-containing protein" evidence="2">
    <location>
        <begin position="24"/>
        <end position="384"/>
    </location>
</feature>
<feature type="signal peptide" evidence="2">
    <location>
        <begin position="1"/>
        <end position="23"/>
    </location>
</feature>
<dbReference type="Pfam" id="PF18962">
    <property type="entry name" value="Por_Secre_tail"/>
    <property type="match status" value="1"/>
</dbReference>
<dbReference type="RefSeq" id="WP_105217382.1">
    <property type="nucleotide sequence ID" value="NZ_CP027062.1"/>
</dbReference>
<reference evidence="4 5" key="1">
    <citation type="submission" date="2018-02" db="EMBL/GenBank/DDBJ databases">
        <title>Genomic analysis of the strain RR4-38 isolated from a seawater recirculating aquaculture system.</title>
        <authorList>
            <person name="Kim Y.-S."/>
            <person name="Jang Y.H."/>
            <person name="Kim K.-H."/>
        </authorList>
    </citation>
    <scope>NUCLEOTIDE SEQUENCE [LARGE SCALE GENOMIC DNA]</scope>
    <source>
        <strain evidence="4 5">RR4-38</strain>
    </source>
</reference>
<protein>
    <recommendedName>
        <fullName evidence="3">Secretion system C-terminal sorting domain-containing protein</fullName>
    </recommendedName>
</protein>
<dbReference type="OrthoDB" id="531718at2"/>
<evidence type="ECO:0000313" key="4">
    <source>
        <dbReference type="EMBL" id="AVI52142.1"/>
    </source>
</evidence>
<name>A0A2S0HZQ6_9FLAO</name>
<dbReference type="SUPFAM" id="SSF63825">
    <property type="entry name" value="YWTD domain"/>
    <property type="match status" value="1"/>
</dbReference>
<dbReference type="KEGG" id="aue:C5O00_13660"/>
<dbReference type="AlphaFoldDB" id="A0A2S0HZQ6"/>
<proteinExistence type="predicted"/>
<evidence type="ECO:0000259" key="3">
    <source>
        <dbReference type="Pfam" id="PF18962"/>
    </source>
</evidence>
<evidence type="ECO:0000256" key="1">
    <source>
        <dbReference type="ARBA" id="ARBA00022729"/>
    </source>
</evidence>
<accession>A0A2S0HZQ6</accession>
<dbReference type="NCBIfam" id="TIGR04183">
    <property type="entry name" value="Por_Secre_tail"/>
    <property type="match status" value="1"/>
</dbReference>
<sequence length="384" mass="41300">MRTITTICAFVALSLTISLSAQQTRSISQLLDVLKQNHMGSITDVFSAAEIALLRDHLNTANYTDASKVMGDMAIHTTENTLTNFAKIDKMDLSTITIIAPSPLNDFEGAGATIPMTNATTVVDNGNNFYHVNADGTYTTIGQIMPDAGQSFTGLEYTSDGNLYGIATNGSGSTRLYQINLTNQTATPVGTDNGLVVGIALGRDMNNNLFTYDIDTNLVYRIDRVTGLPTLLGDIGFDANFGQGMGYHPGDDKLYISAFNNTSFKPELRTVDTNTGASTLVGTIVPAQTYQFAWMSLFDTLLGTDNPANMEIGLSPNPVRDILTVSSEMNIESVAIYSVLGQLIQQSRTDSSRVTLDVSALNSGVYIISLGNGERSTTKKFIKL</sequence>
<dbReference type="InterPro" id="IPR026444">
    <property type="entry name" value="Secre_tail"/>
</dbReference>
<gene>
    <name evidence="4" type="ORF">C5O00_13660</name>
</gene>
<evidence type="ECO:0000256" key="2">
    <source>
        <dbReference type="SAM" id="SignalP"/>
    </source>
</evidence>
<dbReference type="Proteomes" id="UP000238442">
    <property type="component" value="Chromosome"/>
</dbReference>
<organism evidence="4 5">
    <name type="scientific">Pukyongia salina</name>
    <dbReference type="NCBI Taxonomy" id="2094025"/>
    <lineage>
        <taxon>Bacteria</taxon>
        <taxon>Pseudomonadati</taxon>
        <taxon>Bacteroidota</taxon>
        <taxon>Flavobacteriia</taxon>
        <taxon>Flavobacteriales</taxon>
        <taxon>Flavobacteriaceae</taxon>
        <taxon>Pukyongia</taxon>
    </lineage>
</organism>
<feature type="domain" description="Secretion system C-terminal sorting" evidence="3">
    <location>
        <begin position="316"/>
        <end position="382"/>
    </location>
</feature>
<keyword evidence="1 2" id="KW-0732">Signal</keyword>
<keyword evidence="5" id="KW-1185">Reference proteome</keyword>
<dbReference type="EMBL" id="CP027062">
    <property type="protein sequence ID" value="AVI52142.1"/>
    <property type="molecule type" value="Genomic_DNA"/>
</dbReference>